<protein>
    <recommendedName>
        <fullName evidence="2">DUF222 domain-containing protein</fullName>
    </recommendedName>
</protein>
<feature type="compositionally biased region" description="Basic residues" evidence="1">
    <location>
        <begin position="18"/>
        <end position="27"/>
    </location>
</feature>
<gene>
    <name evidence="3" type="ORF">I553_2933</name>
</gene>
<feature type="domain" description="DUF222" evidence="2">
    <location>
        <begin position="10"/>
        <end position="93"/>
    </location>
</feature>
<name>X8EF63_MYCXE</name>
<evidence type="ECO:0000256" key="1">
    <source>
        <dbReference type="SAM" id="MobiDB-lite"/>
    </source>
</evidence>
<feature type="compositionally biased region" description="Pro residues" evidence="1">
    <location>
        <begin position="110"/>
        <end position="119"/>
    </location>
</feature>
<evidence type="ECO:0000259" key="2">
    <source>
        <dbReference type="Pfam" id="PF02720"/>
    </source>
</evidence>
<feature type="region of interest" description="Disordered" evidence="1">
    <location>
        <begin position="1"/>
        <end position="28"/>
    </location>
</feature>
<feature type="region of interest" description="Disordered" evidence="1">
    <location>
        <begin position="96"/>
        <end position="129"/>
    </location>
</feature>
<sequence>MSAAGRRASVDQRDRPSGQRRRTRRQVSHALAEWVLVSRTEAARRIRQAADLGPRTALTGEPLPPLLAATAAAQRAGKIGAEHVTVIRRFCQAAAQLGRPADPPARRSPIGPPGIPVSPGPSGQARRLH</sequence>
<dbReference type="Pfam" id="PF02720">
    <property type="entry name" value="DUF222"/>
    <property type="match status" value="1"/>
</dbReference>
<feature type="compositionally biased region" description="Basic and acidic residues" evidence="1">
    <location>
        <begin position="8"/>
        <end position="17"/>
    </location>
</feature>
<reference evidence="3" key="1">
    <citation type="submission" date="2014-01" db="EMBL/GenBank/DDBJ databases">
        <authorList>
            <person name="Brown-Elliot B."/>
            <person name="Wallace R."/>
            <person name="Lenaerts A."/>
            <person name="Ordway D."/>
            <person name="DeGroote M.A."/>
            <person name="Parker T."/>
            <person name="Sizemore C."/>
            <person name="Tallon L.J."/>
            <person name="Sadzewicz L.K."/>
            <person name="Sengamalay N."/>
            <person name="Fraser C.M."/>
            <person name="Hine E."/>
            <person name="Shefchek K.A."/>
            <person name="Das S.P."/>
            <person name="Tettelin H."/>
        </authorList>
    </citation>
    <scope>NUCLEOTIDE SEQUENCE [LARGE SCALE GENOMIC DNA]</scope>
    <source>
        <strain evidence="3">4042</strain>
    </source>
</reference>
<dbReference type="PATRIC" id="fig|1299334.3.peg.174"/>
<dbReference type="InterPro" id="IPR003870">
    <property type="entry name" value="DUF222"/>
</dbReference>
<dbReference type="EMBL" id="JAOB01000004">
    <property type="protein sequence ID" value="EUA78643.1"/>
    <property type="molecule type" value="Genomic_DNA"/>
</dbReference>
<dbReference type="AlphaFoldDB" id="X8EF63"/>
<organism evidence="3">
    <name type="scientific">Mycobacterium xenopi 4042</name>
    <dbReference type="NCBI Taxonomy" id="1299334"/>
    <lineage>
        <taxon>Bacteria</taxon>
        <taxon>Bacillati</taxon>
        <taxon>Actinomycetota</taxon>
        <taxon>Actinomycetes</taxon>
        <taxon>Mycobacteriales</taxon>
        <taxon>Mycobacteriaceae</taxon>
        <taxon>Mycobacterium</taxon>
    </lineage>
</organism>
<accession>X8EF63</accession>
<comment type="caution">
    <text evidence="3">The sequence shown here is derived from an EMBL/GenBank/DDBJ whole genome shotgun (WGS) entry which is preliminary data.</text>
</comment>
<proteinExistence type="predicted"/>
<evidence type="ECO:0000313" key="3">
    <source>
        <dbReference type="EMBL" id="EUA78643.1"/>
    </source>
</evidence>